<dbReference type="NCBIfam" id="NF002674">
    <property type="entry name" value="PRK02399.1-2"/>
    <property type="match status" value="1"/>
</dbReference>
<proteinExistence type="predicted"/>
<dbReference type="RefSeq" id="WP_187638449.1">
    <property type="nucleotide sequence ID" value="NZ_VZQQ01000058.1"/>
</dbReference>
<dbReference type="PIRSF" id="PIRSF033271">
    <property type="entry name" value="UCP033271"/>
    <property type="match status" value="1"/>
</dbReference>
<organism evidence="3 4">
    <name type="scientific">Paraburkholderia podalyriae</name>
    <dbReference type="NCBI Taxonomy" id="1938811"/>
    <lineage>
        <taxon>Bacteria</taxon>
        <taxon>Pseudomonadati</taxon>
        <taxon>Pseudomonadota</taxon>
        <taxon>Betaproteobacteria</taxon>
        <taxon>Burkholderiales</taxon>
        <taxon>Burkholderiaceae</taxon>
        <taxon>Paraburkholderia</taxon>
    </lineage>
</organism>
<dbReference type="InterPro" id="IPR051353">
    <property type="entry name" value="Tobamovirus_resist_UPF0261"/>
</dbReference>
<dbReference type="Gene3D" id="3.40.50.12020">
    <property type="entry name" value="Uncharacterised protein family UPF0261, NN domain"/>
    <property type="match status" value="1"/>
</dbReference>
<feature type="domain" description="UPF0261" evidence="1">
    <location>
        <begin position="6"/>
        <end position="178"/>
    </location>
</feature>
<evidence type="ECO:0000259" key="1">
    <source>
        <dbReference type="Pfam" id="PF06792"/>
    </source>
</evidence>
<dbReference type="PANTHER" id="PTHR31862:SF1">
    <property type="entry name" value="UPF0261 DOMAIN PROTEIN (AFU_ORTHOLOGUE AFUA_1G10120)"/>
    <property type="match status" value="1"/>
</dbReference>
<name>A0ABR7PZ19_9BURK</name>
<comment type="caution">
    <text evidence="3">The sequence shown here is derived from an EMBL/GenBank/DDBJ whole genome shotgun (WGS) entry which is preliminary data.</text>
</comment>
<dbReference type="CDD" id="cd15488">
    <property type="entry name" value="Tm-1-like"/>
    <property type="match status" value="1"/>
</dbReference>
<dbReference type="PANTHER" id="PTHR31862">
    <property type="entry name" value="UPF0261 DOMAIN PROTEIN (AFU_ORTHOLOGUE AFUA_1G10120)"/>
    <property type="match status" value="1"/>
</dbReference>
<dbReference type="Pfam" id="PF23189">
    <property type="entry name" value="UPF0261_C"/>
    <property type="match status" value="1"/>
</dbReference>
<reference evidence="3 4" key="1">
    <citation type="submission" date="2019-09" db="EMBL/GenBank/DDBJ databases">
        <title>Paraburkholderia podalyriae sp. nov., A South African Podalyria-associated rhizobium.</title>
        <authorList>
            <person name="Mavima L."/>
            <person name="Beukes C.W."/>
            <person name="Palmer M."/>
            <person name="De Meyer S.E."/>
            <person name="James E.K."/>
            <person name="Maluk M."/>
            <person name="Avontuur J.R."/>
            <person name="Chan W.Y."/>
            <person name="Venter S.N."/>
            <person name="Steenkamp E.T."/>
        </authorList>
    </citation>
    <scope>NUCLEOTIDE SEQUENCE [LARGE SCALE GENOMIC DNA]</scope>
    <source>
        <strain evidence="3 4">WC7.3b</strain>
    </source>
</reference>
<protein>
    <submittedName>
        <fullName evidence="3">UPF0261 family protein</fullName>
    </submittedName>
</protein>
<evidence type="ECO:0000259" key="2">
    <source>
        <dbReference type="Pfam" id="PF23189"/>
    </source>
</evidence>
<accession>A0ABR7PZ19</accession>
<sequence length="419" mass="44373">MKPGLNILIIGTADTKADELQFMKQCIEREGARAAIMDVGVLGTPAFDPEISNAKVAAAAGMALKDVATLGDENAAMTKMAEGAVRLTLDLYAKGKVQGVLALGGTMGTDLALDVTASLPLGMPKFIVTTVAYSHLVPPDRLAPDVMMILWAGGLYGLNSICKATLSQAAGAVLGACSTVVTSKSARPRVAVGGLGKSCLSYMVELTPQLEKRGYEPVVFHCTGMGGRAMESLIEQGTFVAVFDFALCELSNVLRGSVVNAGTSRLETAGRLGVPQIIAPGASDMVDVQTWAPLPEAYKGRPYHAHNRLIASVTTTHEERRELAGFVAKKVNSAKGPTAFLLPLKGIHAWDAPGEALHDPEGHQVFIDEYRKLIKLPVDLRVLDMHINDSSFVQEALGIFDHWVETGLIQSGVPTTTGV</sequence>
<gene>
    <name evidence="3" type="ORF">F6X42_34930</name>
</gene>
<dbReference type="NCBIfam" id="NF002676">
    <property type="entry name" value="PRK02399.1-4"/>
    <property type="match status" value="1"/>
</dbReference>
<dbReference type="Proteomes" id="UP000736373">
    <property type="component" value="Unassembled WGS sequence"/>
</dbReference>
<evidence type="ECO:0000313" key="4">
    <source>
        <dbReference type="Proteomes" id="UP000736373"/>
    </source>
</evidence>
<dbReference type="InterPro" id="IPR008322">
    <property type="entry name" value="UPF0261"/>
</dbReference>
<dbReference type="Gene3D" id="3.40.50.12030">
    <property type="entry name" value="Uncharacterised protein family UPF0261, NC domain"/>
    <property type="match status" value="1"/>
</dbReference>
<dbReference type="EMBL" id="VZQQ01000058">
    <property type="protein sequence ID" value="MBC8751529.1"/>
    <property type="molecule type" value="Genomic_DNA"/>
</dbReference>
<keyword evidence="4" id="KW-1185">Reference proteome</keyword>
<evidence type="ECO:0000313" key="3">
    <source>
        <dbReference type="EMBL" id="MBC8751529.1"/>
    </source>
</evidence>
<dbReference type="Pfam" id="PF06792">
    <property type="entry name" value="UPF0261"/>
    <property type="match status" value="1"/>
</dbReference>
<dbReference type="InterPro" id="IPR044122">
    <property type="entry name" value="UPF0261_N"/>
</dbReference>
<dbReference type="InterPro" id="IPR056778">
    <property type="entry name" value="UPF0261_C"/>
</dbReference>
<feature type="domain" description="UPF0261" evidence="2">
    <location>
        <begin position="187"/>
        <end position="402"/>
    </location>
</feature>